<sequence length="75" mass="8339">MLCHLLEWLSSSFSTKVRSPDGDFNPALAVFLEGYAGACNPAILPHYVREALNKSTSEMKRKAHGAQEPEHMGYM</sequence>
<accession>A0A2N7UR07</accession>
<name>A0A2N7UR07_9GAMM</name>
<evidence type="ECO:0000313" key="2">
    <source>
        <dbReference type="Proteomes" id="UP000235547"/>
    </source>
</evidence>
<organism evidence="1 2">
    <name type="scientific">Halomonas urumqiensis</name>
    <dbReference type="NCBI Taxonomy" id="1684789"/>
    <lineage>
        <taxon>Bacteria</taxon>
        <taxon>Pseudomonadati</taxon>
        <taxon>Pseudomonadota</taxon>
        <taxon>Gammaproteobacteria</taxon>
        <taxon>Oceanospirillales</taxon>
        <taxon>Halomonadaceae</taxon>
        <taxon>Halomonas</taxon>
    </lineage>
</organism>
<comment type="caution">
    <text evidence="1">The sequence shown here is derived from an EMBL/GenBank/DDBJ whole genome shotgun (WGS) entry which is preliminary data.</text>
</comment>
<dbReference type="Proteomes" id="UP000235547">
    <property type="component" value="Unassembled WGS sequence"/>
</dbReference>
<evidence type="ECO:0000313" key="1">
    <source>
        <dbReference type="EMBL" id="PMR82877.1"/>
    </source>
</evidence>
<dbReference type="AlphaFoldDB" id="A0A2N7UR07"/>
<proteinExistence type="predicted"/>
<reference evidence="1 2" key="1">
    <citation type="submission" date="2018-01" db="EMBL/GenBank/DDBJ databases">
        <title>Halomonas endophytica sp. nov., isolated from storage liquid in the stems of Populus euphratica.</title>
        <authorList>
            <person name="Chen C."/>
        </authorList>
    </citation>
    <scope>NUCLEOTIDE SEQUENCE [LARGE SCALE GENOMIC DNA]</scope>
    <source>
        <strain evidence="1 2">BZ-SZ-XJ27</strain>
    </source>
</reference>
<dbReference type="EMBL" id="PNRG01000001">
    <property type="protein sequence ID" value="PMR82877.1"/>
    <property type="molecule type" value="Genomic_DNA"/>
</dbReference>
<protein>
    <submittedName>
        <fullName evidence="1">Uncharacterized protein</fullName>
    </submittedName>
</protein>
<keyword evidence="2" id="KW-1185">Reference proteome</keyword>
<gene>
    <name evidence="1" type="ORF">C1H70_01045</name>
</gene>